<dbReference type="Proteomes" id="UP000692954">
    <property type="component" value="Unassembled WGS sequence"/>
</dbReference>
<evidence type="ECO:0000313" key="3">
    <source>
        <dbReference type="Proteomes" id="UP000692954"/>
    </source>
</evidence>
<evidence type="ECO:0000256" key="1">
    <source>
        <dbReference type="SAM" id="Phobius"/>
    </source>
</evidence>
<evidence type="ECO:0008006" key="4">
    <source>
        <dbReference type="Google" id="ProtNLM"/>
    </source>
</evidence>
<feature type="transmembrane region" description="Helical" evidence="1">
    <location>
        <begin position="83"/>
        <end position="100"/>
    </location>
</feature>
<name>A0A8S1NC42_9CILI</name>
<accession>A0A8S1NC42</accession>
<sequence>MYKYSLRFKDSKIEEQYLIYRSTTLQFPTLTYVTGGGFLLLMINFFIHLIAEKYQNAIKNGSIAFYLFFQYIFLRKYEKFRKYSNFALLICNLIFIAFEYDNPNPIKTYYDGYLLGSNQMLVHNILMFANNLKLGIAANLIHTVSKILIVQLQQGNMDIQQYVYTTLLSLSFILIQFEIEKQYRNSFFLSLKDSTWESMTPLFLKKPYFLFSFNQDENAYQVISSHLKEYFDSETPLTTFLYQSKILGNESLQSYIQRLTVQCIKQNDNLCLFNQYLNVDYLNKKVAISLIAYQFEKVIYAIIIESEDPIRKEQKLKYLQQIQIYKEFFHLQIMPINKVLATLLRENPHPLLRNLRISLIEIYYQQTQQCELKLVAIKKLLLKCVLLFQNTKNQISIICNEDIKFVTMKHALIIFIFEILKISNEQCLQIRISQVQNTSIQIIGLNHLPQSELFQQSKEMLIERVLESQNCFIFILMKIPHQSFKDYFYIQDSNY</sequence>
<protein>
    <recommendedName>
        <fullName evidence="4">Transmembrane protein</fullName>
    </recommendedName>
</protein>
<comment type="caution">
    <text evidence="2">The sequence shown here is derived from an EMBL/GenBank/DDBJ whole genome shotgun (WGS) entry which is preliminary data.</text>
</comment>
<feature type="transmembrane region" description="Helical" evidence="1">
    <location>
        <begin position="30"/>
        <end position="51"/>
    </location>
</feature>
<keyword evidence="3" id="KW-1185">Reference proteome</keyword>
<feature type="transmembrane region" description="Helical" evidence="1">
    <location>
        <begin position="120"/>
        <end position="141"/>
    </location>
</feature>
<dbReference type="EMBL" id="CAJJDN010000051">
    <property type="protein sequence ID" value="CAD8087571.1"/>
    <property type="molecule type" value="Genomic_DNA"/>
</dbReference>
<evidence type="ECO:0000313" key="2">
    <source>
        <dbReference type="EMBL" id="CAD8087571.1"/>
    </source>
</evidence>
<reference evidence="2" key="1">
    <citation type="submission" date="2021-01" db="EMBL/GenBank/DDBJ databases">
        <authorList>
            <consortium name="Genoscope - CEA"/>
            <person name="William W."/>
        </authorList>
    </citation>
    <scope>NUCLEOTIDE SEQUENCE</scope>
</reference>
<feature type="transmembrane region" description="Helical" evidence="1">
    <location>
        <begin position="162"/>
        <end position="179"/>
    </location>
</feature>
<dbReference type="OrthoDB" id="293321at2759"/>
<gene>
    <name evidence="2" type="ORF">PSON_ATCC_30995.1.T0510272</name>
</gene>
<keyword evidence="1" id="KW-0472">Membrane</keyword>
<proteinExistence type="predicted"/>
<organism evidence="2 3">
    <name type="scientific">Paramecium sonneborni</name>
    <dbReference type="NCBI Taxonomy" id="65129"/>
    <lineage>
        <taxon>Eukaryota</taxon>
        <taxon>Sar</taxon>
        <taxon>Alveolata</taxon>
        <taxon>Ciliophora</taxon>
        <taxon>Intramacronucleata</taxon>
        <taxon>Oligohymenophorea</taxon>
        <taxon>Peniculida</taxon>
        <taxon>Parameciidae</taxon>
        <taxon>Paramecium</taxon>
    </lineage>
</organism>
<dbReference type="AlphaFoldDB" id="A0A8S1NC42"/>
<keyword evidence="1" id="KW-0812">Transmembrane</keyword>
<keyword evidence="1" id="KW-1133">Transmembrane helix</keyword>